<feature type="region of interest" description="Disordered" evidence="1">
    <location>
        <begin position="1360"/>
        <end position="1464"/>
    </location>
</feature>
<feature type="compositionally biased region" description="Basic residues" evidence="1">
    <location>
        <begin position="1600"/>
        <end position="1619"/>
    </location>
</feature>
<dbReference type="EMBL" id="JAGMWT010000011">
    <property type="protein sequence ID" value="KAH7119829.1"/>
    <property type="molecule type" value="Genomic_DNA"/>
</dbReference>
<feature type="region of interest" description="Disordered" evidence="1">
    <location>
        <begin position="662"/>
        <end position="681"/>
    </location>
</feature>
<feature type="region of interest" description="Disordered" evidence="1">
    <location>
        <begin position="623"/>
        <end position="643"/>
    </location>
</feature>
<name>A0A9P9DII9_9PLEO</name>
<feature type="compositionally biased region" description="Acidic residues" evidence="1">
    <location>
        <begin position="147"/>
        <end position="156"/>
    </location>
</feature>
<gene>
    <name evidence="2" type="ORF">B0J11DRAFT_590823</name>
</gene>
<feature type="region of interest" description="Disordered" evidence="1">
    <location>
        <begin position="837"/>
        <end position="870"/>
    </location>
</feature>
<protein>
    <submittedName>
        <fullName evidence="2">Uncharacterized protein</fullName>
    </submittedName>
</protein>
<feature type="compositionally biased region" description="Low complexity" evidence="1">
    <location>
        <begin position="1420"/>
        <end position="1432"/>
    </location>
</feature>
<comment type="caution">
    <text evidence="2">The sequence shown here is derived from an EMBL/GenBank/DDBJ whole genome shotgun (WGS) entry which is preliminary data.</text>
</comment>
<feature type="region of interest" description="Disordered" evidence="1">
    <location>
        <begin position="995"/>
        <end position="1039"/>
    </location>
</feature>
<feature type="compositionally biased region" description="Basic and acidic residues" evidence="1">
    <location>
        <begin position="93"/>
        <end position="116"/>
    </location>
</feature>
<feature type="compositionally biased region" description="Low complexity" evidence="1">
    <location>
        <begin position="1363"/>
        <end position="1374"/>
    </location>
</feature>
<feature type="compositionally biased region" description="Low complexity" evidence="1">
    <location>
        <begin position="1117"/>
        <end position="1126"/>
    </location>
</feature>
<feature type="compositionally biased region" description="Polar residues" evidence="1">
    <location>
        <begin position="1438"/>
        <end position="1450"/>
    </location>
</feature>
<organism evidence="2 3">
    <name type="scientific">Dendryphion nanum</name>
    <dbReference type="NCBI Taxonomy" id="256645"/>
    <lineage>
        <taxon>Eukaryota</taxon>
        <taxon>Fungi</taxon>
        <taxon>Dikarya</taxon>
        <taxon>Ascomycota</taxon>
        <taxon>Pezizomycotina</taxon>
        <taxon>Dothideomycetes</taxon>
        <taxon>Pleosporomycetidae</taxon>
        <taxon>Pleosporales</taxon>
        <taxon>Torulaceae</taxon>
        <taxon>Dendryphion</taxon>
    </lineage>
</organism>
<feature type="compositionally biased region" description="Basic and acidic residues" evidence="1">
    <location>
        <begin position="9"/>
        <end position="22"/>
    </location>
</feature>
<feature type="region of interest" description="Disordered" evidence="1">
    <location>
        <begin position="69"/>
        <end position="169"/>
    </location>
</feature>
<feature type="region of interest" description="Disordered" evidence="1">
    <location>
        <begin position="1499"/>
        <end position="1532"/>
    </location>
</feature>
<dbReference type="OrthoDB" id="3791520at2759"/>
<feature type="region of interest" description="Disordered" evidence="1">
    <location>
        <begin position="1117"/>
        <end position="1150"/>
    </location>
</feature>
<feature type="region of interest" description="Disordered" evidence="1">
    <location>
        <begin position="1599"/>
        <end position="1619"/>
    </location>
</feature>
<feature type="compositionally biased region" description="Polar residues" evidence="1">
    <location>
        <begin position="667"/>
        <end position="678"/>
    </location>
</feature>
<feature type="compositionally biased region" description="Polar residues" evidence="1">
    <location>
        <begin position="1375"/>
        <end position="1385"/>
    </location>
</feature>
<feature type="compositionally biased region" description="Basic residues" evidence="1">
    <location>
        <begin position="117"/>
        <end position="130"/>
    </location>
</feature>
<feature type="compositionally biased region" description="Basic and acidic residues" evidence="1">
    <location>
        <begin position="1451"/>
        <end position="1460"/>
    </location>
</feature>
<feature type="region of interest" description="Disordered" evidence="1">
    <location>
        <begin position="1"/>
        <end position="52"/>
    </location>
</feature>
<reference evidence="2" key="1">
    <citation type="journal article" date="2021" name="Nat. Commun.">
        <title>Genetic determinants of endophytism in the Arabidopsis root mycobiome.</title>
        <authorList>
            <person name="Mesny F."/>
            <person name="Miyauchi S."/>
            <person name="Thiergart T."/>
            <person name="Pickel B."/>
            <person name="Atanasova L."/>
            <person name="Karlsson M."/>
            <person name="Huettel B."/>
            <person name="Barry K.W."/>
            <person name="Haridas S."/>
            <person name="Chen C."/>
            <person name="Bauer D."/>
            <person name="Andreopoulos W."/>
            <person name="Pangilinan J."/>
            <person name="LaButti K."/>
            <person name="Riley R."/>
            <person name="Lipzen A."/>
            <person name="Clum A."/>
            <person name="Drula E."/>
            <person name="Henrissat B."/>
            <person name="Kohler A."/>
            <person name="Grigoriev I.V."/>
            <person name="Martin F.M."/>
            <person name="Hacquard S."/>
        </authorList>
    </citation>
    <scope>NUCLEOTIDE SEQUENCE</scope>
    <source>
        <strain evidence="2">MPI-CAGE-CH-0243</strain>
    </source>
</reference>
<dbReference type="Proteomes" id="UP000700596">
    <property type="component" value="Unassembled WGS sequence"/>
</dbReference>
<feature type="region of interest" description="Disordered" evidence="1">
    <location>
        <begin position="897"/>
        <end position="952"/>
    </location>
</feature>
<accession>A0A9P9DII9</accession>
<sequence length="1619" mass="181335">MPRQHGNKRTRDGGSPELEAKRSKQGAQNTRRRRGGIHQVKDEHRTGTPWDQLNHANLKQACIERNIYTKDMPKHKMAQSLAKHDKEKKRQAKIKEVEDKKKVEEAKKRKEGEENRRKRMKRKGNPRRNRQAVTVDTEMDHIIGQQEENEEDEEGSETGSHGEQDVGIGDFESDEWESDVSFIETPTMAKASLSLPHQRLRIYEYVENDLLVSNACRQTFLTKHIPYLPLTLVTTISNQLVELPGRACVNLVGADFVPKLSQFVINCARNGVMVGTLRRAVIESGLEWASRTRIHDSAGGLYFHLPGRDTSKSLADVYSKWNNIKNTHTKRNKTGKHIHKSSEQKDLEYQRHMQAQLLDVYAHSEHRPPIYYRPAYLDYPSNKDGEEGPFDLGNLYYVRFDGNVLPHYYFWSREGEWTDPKIPNPLWLGAKKEDDVLAEQERLTVQQVLQTAQTELSGDSFTPAISESMIRTMKSPVPNRFKYGEKRLPQSGRFNAAIGKAERELFFNGMSGTLLKYQDEWVGTSNEDSWYWLTSKLADLYPSGKLPDAPPVLLNNDQSLVVSLAEKIARIEVPDPDRPVIFIHGNEPWTRDDDAYWDIEVISNQESTDEEDIQKLLRDANSIDLEEPDNDRSTNSPPQPRTGLLGWLQSVAWGYVNTPPTPAAFSDNDTVTSSSSEQPPRGIEREYWKQAYDKRYHPGHQVSAINVEPRAAPKPSLLPNHLAETDSIPVEALKADIRLFLDAHRLHDGSSYCRICYMDLSTLQQNDIRDHYALHVDDTRIHCPFCRVIWEGLNNEWRSAHISAHDFDDVLTASQQPHRHSSIPSLKSQKLFGMPAGSAINGTGQKKGGGLSPVDKGLQSRRESTPKVHFSPAIEVGRRVGYSDIISGVELDTISTVTTSQSSRRGSILKLPSSDIDTGAEPDLSSAATTPSPRGGSILKQRQKSLKTSDRTKLLREFDPEYSPPSTPSSHIPSPYLPHIQRYEWNDPRAAWDPRRYSTSGESHVPSPHLPHVERYHPDDPRAAWDPRKYSSSGESHVESPYLPRIRRYPAGHPNAAWDPNRQSVSTVDSLEWYTGPRKKRRGLLVTRVTKTQTSNRTKDKRRMIDEDLREDLELPLPELDIDPFPSKQSKENSSKRLTKTRKSKRCVEVGREPADSLAVLAPGDDVEMHNSTTVSNANTSKNARRRSALASVESDNLFSLEDIAIGTVESSKKSAKRKSVAGPSGEYKRRKLSNAITMSVEADHIPFPEDTGEPMVQAPEDIMKGDPFATLRKKSTSRERKSNASCSKENAKITSAKDVALDHKQAVAASALAAHRTAKKDTKEASSKTKTTISGRPFVKPLTLASAIKLGKNDEYKNDIASSTNKSNRSSRSGNQIVQSPSSDSSGTLLLKSATLKSTPTSKKKGSKERDTYARGRRSSAPTPSPSLSAPSERDSTASMLSTPEASSSKGKEPIRDEIFESPQIIIPKRHSYDIPFSEIRLIVPPNTPAVHIRRLSIPRAVSQTPKRRGRPKKKADQEYETVEIETQASGVPESELDVGMLSDKIGSVKTTRGGLARELPGGVVKSVLGKITGRGRKKKVVIEEELEPEIVEAPPLKKVAKTATKRTTKAATKPRRS</sequence>
<feature type="compositionally biased region" description="Low complexity" evidence="1">
    <location>
        <begin position="1386"/>
        <end position="1402"/>
    </location>
</feature>
<keyword evidence="3" id="KW-1185">Reference proteome</keyword>
<feature type="compositionally biased region" description="Basic and acidic residues" evidence="1">
    <location>
        <begin position="1011"/>
        <end position="1029"/>
    </location>
</feature>
<evidence type="ECO:0000313" key="3">
    <source>
        <dbReference type="Proteomes" id="UP000700596"/>
    </source>
</evidence>
<feature type="region of interest" description="Disordered" evidence="1">
    <location>
        <begin position="957"/>
        <end position="976"/>
    </location>
</feature>
<evidence type="ECO:0000313" key="2">
    <source>
        <dbReference type="EMBL" id="KAH7119829.1"/>
    </source>
</evidence>
<proteinExistence type="predicted"/>
<evidence type="ECO:0000256" key="1">
    <source>
        <dbReference type="SAM" id="MobiDB-lite"/>
    </source>
</evidence>
<feature type="region of interest" description="Disordered" evidence="1">
    <location>
        <begin position="1315"/>
        <end position="1335"/>
    </location>
</feature>